<evidence type="ECO:0000256" key="1">
    <source>
        <dbReference type="SAM" id="MobiDB-lite"/>
    </source>
</evidence>
<dbReference type="GO" id="GO:0003964">
    <property type="term" value="F:RNA-directed DNA polymerase activity"/>
    <property type="evidence" value="ECO:0007669"/>
    <property type="project" value="UniProtKB-KW"/>
</dbReference>
<evidence type="ECO:0000313" key="2">
    <source>
        <dbReference type="EMBL" id="GFD20574.1"/>
    </source>
</evidence>
<organism evidence="2">
    <name type="scientific">Tanacetum cinerariifolium</name>
    <name type="common">Dalmatian daisy</name>
    <name type="synonym">Chrysanthemum cinerariifolium</name>
    <dbReference type="NCBI Taxonomy" id="118510"/>
    <lineage>
        <taxon>Eukaryota</taxon>
        <taxon>Viridiplantae</taxon>
        <taxon>Streptophyta</taxon>
        <taxon>Embryophyta</taxon>
        <taxon>Tracheophyta</taxon>
        <taxon>Spermatophyta</taxon>
        <taxon>Magnoliopsida</taxon>
        <taxon>eudicotyledons</taxon>
        <taxon>Gunneridae</taxon>
        <taxon>Pentapetalae</taxon>
        <taxon>asterids</taxon>
        <taxon>campanulids</taxon>
        <taxon>Asterales</taxon>
        <taxon>Asteraceae</taxon>
        <taxon>Asteroideae</taxon>
        <taxon>Anthemideae</taxon>
        <taxon>Anthemidinae</taxon>
        <taxon>Tanacetum</taxon>
    </lineage>
</organism>
<feature type="region of interest" description="Disordered" evidence="1">
    <location>
        <begin position="70"/>
        <end position="111"/>
    </location>
</feature>
<feature type="compositionally biased region" description="Polar residues" evidence="1">
    <location>
        <begin position="100"/>
        <end position="111"/>
    </location>
</feature>
<feature type="non-terminal residue" evidence="2">
    <location>
        <position position="111"/>
    </location>
</feature>
<gene>
    <name evidence="2" type="ORF">Tci_892543</name>
</gene>
<accession>A0A699ULM2</accession>
<sequence length="111" mass="11951">EDFSAYVKANDAVMRNMQTQGQNMQNQLTNLTDLMTKFVNANTASTSNSGTLPSNMIVNPRSDLKAITTRSGVSYDGPPILPPPSILPPVVENEPEATKDTVNPTNNGNTE</sequence>
<keyword evidence="2" id="KW-0548">Nucleotidyltransferase</keyword>
<keyword evidence="2" id="KW-0695">RNA-directed DNA polymerase</keyword>
<protein>
    <submittedName>
        <fullName evidence="2">Reverse transcriptase domain-containing protein</fullName>
    </submittedName>
</protein>
<keyword evidence="2" id="KW-0808">Transferase</keyword>
<name>A0A699ULM2_TANCI</name>
<feature type="non-terminal residue" evidence="2">
    <location>
        <position position="1"/>
    </location>
</feature>
<dbReference type="AlphaFoldDB" id="A0A699ULM2"/>
<dbReference type="EMBL" id="BKCJ011323136">
    <property type="protein sequence ID" value="GFD20574.1"/>
    <property type="molecule type" value="Genomic_DNA"/>
</dbReference>
<comment type="caution">
    <text evidence="2">The sequence shown here is derived from an EMBL/GenBank/DDBJ whole genome shotgun (WGS) entry which is preliminary data.</text>
</comment>
<reference evidence="2" key="1">
    <citation type="journal article" date="2019" name="Sci. Rep.">
        <title>Draft genome of Tanacetum cinerariifolium, the natural source of mosquito coil.</title>
        <authorList>
            <person name="Yamashiro T."/>
            <person name="Shiraishi A."/>
            <person name="Satake H."/>
            <person name="Nakayama K."/>
        </authorList>
    </citation>
    <scope>NUCLEOTIDE SEQUENCE</scope>
</reference>
<proteinExistence type="predicted"/>